<reference evidence="1" key="1">
    <citation type="submission" date="2021-06" db="EMBL/GenBank/DDBJ databases">
        <title>Description of novel taxa of the family Lachnospiraceae.</title>
        <authorList>
            <person name="Chaplin A.V."/>
            <person name="Sokolova S.R."/>
            <person name="Pikina A.P."/>
            <person name="Korzhanova M."/>
            <person name="Belova V."/>
            <person name="Korostin D."/>
            <person name="Efimov B.A."/>
        </authorList>
    </citation>
    <scope>NUCLEOTIDE SEQUENCE</scope>
    <source>
        <strain evidence="1">ASD5720</strain>
    </source>
</reference>
<comment type="caution">
    <text evidence="1">The sequence shown here is derived from an EMBL/GenBank/DDBJ whole genome shotgun (WGS) entry which is preliminary data.</text>
</comment>
<protein>
    <submittedName>
        <fullName evidence="1">Uncharacterized protein</fullName>
    </submittedName>
</protein>
<dbReference type="RefSeq" id="WP_158342286.1">
    <property type="nucleotide sequence ID" value="NZ_JAHQCY010000005.1"/>
</dbReference>
<gene>
    <name evidence="1" type="ORF">KTH89_03825</name>
</gene>
<organism evidence="1 2">
    <name type="scientific">Diplocloster agilis</name>
    <dbReference type="NCBI Taxonomy" id="2850323"/>
    <lineage>
        <taxon>Bacteria</taxon>
        <taxon>Bacillati</taxon>
        <taxon>Bacillota</taxon>
        <taxon>Clostridia</taxon>
        <taxon>Lachnospirales</taxon>
        <taxon>Lachnospiraceae</taxon>
        <taxon>Diplocloster</taxon>
    </lineage>
</organism>
<dbReference type="AlphaFoldDB" id="A0A949JV15"/>
<sequence>MNIIRVDKNGLTEAMKLLLYERYTMEPDDFVVLYDLNADTLFVDPMVPEQEVSLFARIAGAGIPCINDPDSELAPVSEQIIRTYGFTVWLILFDCYQDRRKWKTDRKSREDFRR</sequence>
<dbReference type="EMBL" id="JAHQCW010000004">
    <property type="protein sequence ID" value="MBU9735653.1"/>
    <property type="molecule type" value="Genomic_DNA"/>
</dbReference>
<dbReference type="Proteomes" id="UP000712157">
    <property type="component" value="Unassembled WGS sequence"/>
</dbReference>
<name>A0A949JV15_9FIRM</name>
<accession>A0A949JV15</accession>
<evidence type="ECO:0000313" key="2">
    <source>
        <dbReference type="Proteomes" id="UP000712157"/>
    </source>
</evidence>
<evidence type="ECO:0000313" key="1">
    <source>
        <dbReference type="EMBL" id="MBU9735653.1"/>
    </source>
</evidence>
<keyword evidence="2" id="KW-1185">Reference proteome</keyword>
<proteinExistence type="predicted"/>